<sequence length="179" mass="19404">MSSSPAAPIEGLMPFLDIHYARAERAQSTLPFEFIPIDSLREDHQAILAHARRALSHRRDADTLITAAALVLLADVAPLEHGELTDAFGEDVATLVASAATPFDRDCGDAILWEASLRQLAEAPQQAQCLRLALLLGQIMHSPDALGHLPFWAREAEAVKAGDPALWRQVMERLEAAAG</sequence>
<organism evidence="1 2">
    <name type="scientific">Bisbaumannia pacifica</name>
    <dbReference type="NCBI Taxonomy" id="77098"/>
    <lineage>
        <taxon>Bacteria</taxon>
        <taxon>Pseudomonadati</taxon>
        <taxon>Pseudomonadota</taxon>
        <taxon>Gammaproteobacteria</taxon>
        <taxon>Oceanospirillales</taxon>
        <taxon>Halomonadaceae</taxon>
        <taxon>Bisbaumannia</taxon>
    </lineage>
</organism>
<name>A0ABD4L786_9GAMM</name>
<accession>A0ABD4L786</accession>
<dbReference type="Proteomes" id="UP000651738">
    <property type="component" value="Unassembled WGS sequence"/>
</dbReference>
<dbReference type="EMBL" id="JAEDAF010000019">
    <property type="protein sequence ID" value="MBH8581649.1"/>
    <property type="molecule type" value="Genomic_DNA"/>
</dbReference>
<dbReference type="AlphaFoldDB" id="A0ABD4L786"/>
<comment type="caution">
    <text evidence="1">The sequence shown here is derived from an EMBL/GenBank/DDBJ whole genome shotgun (WGS) entry which is preliminary data.</text>
</comment>
<reference evidence="1 2" key="1">
    <citation type="submission" date="2020-12" db="EMBL/GenBank/DDBJ databases">
        <title>Draft genome sequence of Halomonas pacifica strain CARE-V15.</title>
        <authorList>
            <person name="Vignesh N."/>
            <person name="Thabitha A."/>
            <person name="Saravanan R."/>
            <person name="Manigandan V."/>
        </authorList>
    </citation>
    <scope>NUCLEOTIDE SEQUENCE [LARGE SCALE GENOMIC DNA]</scope>
    <source>
        <strain evidence="1 2">CARE-V15</strain>
    </source>
</reference>
<dbReference type="RefSeq" id="WP_198058430.1">
    <property type="nucleotide sequence ID" value="NZ_JAEDAF010000019.1"/>
</dbReference>
<evidence type="ECO:0000313" key="1">
    <source>
        <dbReference type="EMBL" id="MBH8581649.1"/>
    </source>
</evidence>
<proteinExistence type="predicted"/>
<gene>
    <name evidence="1" type="ORF">I7V36_16230</name>
</gene>
<protein>
    <submittedName>
        <fullName evidence="1">Uncharacterized protein</fullName>
    </submittedName>
</protein>
<evidence type="ECO:0000313" key="2">
    <source>
        <dbReference type="Proteomes" id="UP000651738"/>
    </source>
</evidence>